<name>A0A9P8BQK1_9FUNG</name>
<sequence>MPTTSDFQLLDNQTDAVESGKEYFLKLADPSLTHDVLSFQYSRVLHGTADREDPIVTCEFIDGITYLKYQNEFLYVIDNENMAEIGLTADVPKKHQRLRLVVSDEDNTFQLSMWDRNLFAYLEWIKCAYAAFWFERSSGEVAGTRVILSPV</sequence>
<gene>
    <name evidence="1" type="ORF">KI688_003670</name>
</gene>
<comment type="caution">
    <text evidence="1">The sequence shown here is derived from an EMBL/GenBank/DDBJ whole genome shotgun (WGS) entry which is preliminary data.</text>
</comment>
<protein>
    <submittedName>
        <fullName evidence="1">Uncharacterized protein</fullName>
    </submittedName>
</protein>
<evidence type="ECO:0000313" key="1">
    <source>
        <dbReference type="EMBL" id="KAG9064480.1"/>
    </source>
</evidence>
<reference evidence="1" key="1">
    <citation type="submission" date="2021-06" db="EMBL/GenBank/DDBJ databases">
        <title>Genome Sequence of Mortierella hyaline Strain SCG-10, a Cold-Adapted, Nitrate-Reducing Fungus Isolated from Soil in Minnesota, USA.</title>
        <authorList>
            <person name="Aldossari N."/>
        </authorList>
    </citation>
    <scope>NUCLEOTIDE SEQUENCE</scope>
    <source>
        <strain evidence="1">SCG-10</strain>
    </source>
</reference>
<dbReference type="EMBL" id="JAHRHY010000014">
    <property type="protein sequence ID" value="KAG9064480.1"/>
    <property type="molecule type" value="Genomic_DNA"/>
</dbReference>
<keyword evidence="2" id="KW-1185">Reference proteome</keyword>
<evidence type="ECO:0000313" key="2">
    <source>
        <dbReference type="Proteomes" id="UP000707451"/>
    </source>
</evidence>
<accession>A0A9P8BQK1</accession>
<organism evidence="1 2">
    <name type="scientific">Linnemannia hyalina</name>
    <dbReference type="NCBI Taxonomy" id="64524"/>
    <lineage>
        <taxon>Eukaryota</taxon>
        <taxon>Fungi</taxon>
        <taxon>Fungi incertae sedis</taxon>
        <taxon>Mucoromycota</taxon>
        <taxon>Mortierellomycotina</taxon>
        <taxon>Mortierellomycetes</taxon>
        <taxon>Mortierellales</taxon>
        <taxon>Mortierellaceae</taxon>
        <taxon>Linnemannia</taxon>
    </lineage>
</organism>
<proteinExistence type="predicted"/>
<dbReference type="Proteomes" id="UP000707451">
    <property type="component" value="Unassembled WGS sequence"/>
</dbReference>
<dbReference type="OrthoDB" id="2399771at2759"/>
<dbReference type="AlphaFoldDB" id="A0A9P8BQK1"/>